<evidence type="ECO:0000313" key="2">
    <source>
        <dbReference type="EMBL" id="CAA9586088.1"/>
    </source>
</evidence>
<evidence type="ECO:0008006" key="3">
    <source>
        <dbReference type="Google" id="ProtNLM"/>
    </source>
</evidence>
<organism evidence="2">
    <name type="scientific">uncultured Synechococcales cyanobacterium</name>
    <dbReference type="NCBI Taxonomy" id="1936017"/>
    <lineage>
        <taxon>Bacteria</taxon>
        <taxon>Bacillati</taxon>
        <taxon>Cyanobacteriota</taxon>
        <taxon>Cyanophyceae</taxon>
        <taxon>Synechococcales</taxon>
        <taxon>environmental samples</taxon>
    </lineage>
</organism>
<feature type="chain" id="PRO_5027013227" description="Glycine zipper 2TM domain-containing protein" evidence="1">
    <location>
        <begin position="32"/>
        <end position="125"/>
    </location>
</feature>
<evidence type="ECO:0000256" key="1">
    <source>
        <dbReference type="SAM" id="SignalP"/>
    </source>
</evidence>
<keyword evidence="1" id="KW-0732">Signal</keyword>
<accession>A0A6J4VRM7</accession>
<dbReference type="AlphaFoldDB" id="A0A6J4VRM7"/>
<protein>
    <recommendedName>
        <fullName evidence="3">Glycine zipper 2TM domain-containing protein</fullName>
    </recommendedName>
</protein>
<name>A0A6J4VRM7_9CYAN</name>
<dbReference type="EMBL" id="CADCWO010000200">
    <property type="protein sequence ID" value="CAA9586088.1"/>
    <property type="molecule type" value="Genomic_DNA"/>
</dbReference>
<reference evidence="2" key="1">
    <citation type="submission" date="2020-02" db="EMBL/GenBank/DDBJ databases">
        <authorList>
            <person name="Meier V. D."/>
        </authorList>
    </citation>
    <scope>NUCLEOTIDE SEQUENCE</scope>
    <source>
        <strain evidence="2">AVDCRST_MAG81</strain>
    </source>
</reference>
<feature type="signal peptide" evidence="1">
    <location>
        <begin position="1"/>
        <end position="31"/>
    </location>
</feature>
<proteinExistence type="predicted"/>
<gene>
    <name evidence="2" type="ORF">AVDCRST_MAG81-3823</name>
</gene>
<sequence length="125" mass="11875">MKATLKSKLLPGLLVTGILGAGLLPAQPAAADLLKDATVGAASNVVTGALLKNGKVVRNAATGAAAGAAVSATHNKSNGRVSSAVQDAAVGAVTNVIGGKILGNGKTLDNAVGGAAAGVVVNRSK</sequence>